<dbReference type="CDD" id="cd00586">
    <property type="entry name" value="4HBT"/>
    <property type="match status" value="1"/>
</dbReference>
<evidence type="ECO:0000313" key="3">
    <source>
        <dbReference type="EMBL" id="SPD75698.1"/>
    </source>
</evidence>
<accession>A0A445N1X3</accession>
<sequence length="135" mass="15533">MYNYTITIRLHHTDAAGILFYASLFTIAHECYETFLEPEVTFHSMVNELGLIMPIVHAEADYHKPLRVSDRITIRLSLANMGNSSFSLRYDIYTENNEHAATIKTIHVIRDSTGKNPISLPEKLKQKLRILDQVE</sequence>
<dbReference type="PANTHER" id="PTHR31793:SF27">
    <property type="entry name" value="NOVEL THIOESTERASE SUPERFAMILY DOMAIN AND SAPOSIN A-TYPE DOMAIN CONTAINING PROTEIN (0610012H03RIK)"/>
    <property type="match status" value="1"/>
</dbReference>
<dbReference type="Pfam" id="PF13279">
    <property type="entry name" value="4HBT_2"/>
    <property type="match status" value="1"/>
</dbReference>
<evidence type="ECO:0000256" key="1">
    <source>
        <dbReference type="ARBA" id="ARBA00005953"/>
    </source>
</evidence>
<dbReference type="Gene3D" id="3.10.129.10">
    <property type="entry name" value="Hotdog Thioesterase"/>
    <property type="match status" value="1"/>
</dbReference>
<organism evidence="3">
    <name type="scientific">uncultured Desulfobacterium sp</name>
    <dbReference type="NCBI Taxonomy" id="201089"/>
    <lineage>
        <taxon>Bacteria</taxon>
        <taxon>Pseudomonadati</taxon>
        <taxon>Thermodesulfobacteriota</taxon>
        <taxon>Desulfobacteria</taxon>
        <taxon>Desulfobacterales</taxon>
        <taxon>Desulfobacteriaceae</taxon>
        <taxon>Desulfobacterium</taxon>
        <taxon>environmental samples</taxon>
    </lineage>
</organism>
<reference evidence="3" key="1">
    <citation type="submission" date="2018-01" db="EMBL/GenBank/DDBJ databases">
        <authorList>
            <person name="Regsiter A."/>
            <person name="William W."/>
        </authorList>
    </citation>
    <scope>NUCLEOTIDE SEQUENCE</scope>
    <source>
        <strain evidence="3">TRIP AH-1</strain>
    </source>
</reference>
<name>A0A445N1X3_9BACT</name>
<dbReference type="InterPro" id="IPR050563">
    <property type="entry name" value="4-hydroxybenzoyl-CoA_TE"/>
</dbReference>
<proteinExistence type="inferred from homology"/>
<dbReference type="EMBL" id="OJIN01000217">
    <property type="protein sequence ID" value="SPD75698.1"/>
    <property type="molecule type" value="Genomic_DNA"/>
</dbReference>
<dbReference type="PANTHER" id="PTHR31793">
    <property type="entry name" value="4-HYDROXYBENZOYL-COA THIOESTERASE FAMILY MEMBER"/>
    <property type="match status" value="1"/>
</dbReference>
<gene>
    <name evidence="3" type="ORF">PITCH_A720038</name>
</gene>
<evidence type="ECO:0008006" key="4">
    <source>
        <dbReference type="Google" id="ProtNLM"/>
    </source>
</evidence>
<dbReference type="AlphaFoldDB" id="A0A445N1X3"/>
<dbReference type="InterPro" id="IPR029069">
    <property type="entry name" value="HotDog_dom_sf"/>
</dbReference>
<evidence type="ECO:0000256" key="2">
    <source>
        <dbReference type="ARBA" id="ARBA00022801"/>
    </source>
</evidence>
<protein>
    <recommendedName>
        <fullName evidence="4">1,4-dihydroxy-2-naphthoyl-CoA hydrolase</fullName>
    </recommendedName>
</protein>
<keyword evidence="2" id="KW-0378">Hydrolase</keyword>
<comment type="similarity">
    <text evidence="1">Belongs to the 4-hydroxybenzoyl-CoA thioesterase family.</text>
</comment>
<dbReference type="GO" id="GO:0047617">
    <property type="term" value="F:fatty acyl-CoA hydrolase activity"/>
    <property type="evidence" value="ECO:0007669"/>
    <property type="project" value="TreeGrafter"/>
</dbReference>
<dbReference type="SUPFAM" id="SSF54637">
    <property type="entry name" value="Thioesterase/thiol ester dehydrase-isomerase"/>
    <property type="match status" value="1"/>
</dbReference>